<comment type="caution">
    <text evidence="5">The sequence shown here is derived from an EMBL/GenBank/DDBJ whole genome shotgun (WGS) entry which is preliminary data.</text>
</comment>
<keyword evidence="1" id="KW-0813">Transport</keyword>
<dbReference type="RefSeq" id="WP_176941964.1">
    <property type="nucleotide sequence ID" value="NZ_JABZEC010000001.1"/>
</dbReference>
<evidence type="ECO:0000256" key="3">
    <source>
        <dbReference type="ARBA" id="ARBA00022679"/>
    </source>
</evidence>
<dbReference type="Gene3D" id="1.20.58.80">
    <property type="entry name" value="Phosphotransferase system, lactose/cellobiose-type IIA subunit"/>
    <property type="match status" value="1"/>
</dbReference>
<keyword evidence="4" id="KW-0598">Phosphotransferase system</keyword>
<dbReference type="Pfam" id="PF02255">
    <property type="entry name" value="PTS_IIA"/>
    <property type="match status" value="1"/>
</dbReference>
<dbReference type="GO" id="GO:0016740">
    <property type="term" value="F:transferase activity"/>
    <property type="evidence" value="ECO:0007669"/>
    <property type="project" value="UniProtKB-KW"/>
</dbReference>
<dbReference type="GO" id="GO:0009401">
    <property type="term" value="P:phosphoenolpyruvate-dependent sugar phosphotransferase system"/>
    <property type="evidence" value="ECO:0007669"/>
    <property type="project" value="UniProtKB-KW"/>
</dbReference>
<evidence type="ECO:0000256" key="1">
    <source>
        <dbReference type="ARBA" id="ARBA00022448"/>
    </source>
</evidence>
<evidence type="ECO:0000313" key="5">
    <source>
        <dbReference type="EMBL" id="NVY95794.1"/>
    </source>
</evidence>
<dbReference type="AlphaFoldDB" id="A0A850QVH8"/>
<keyword evidence="2" id="KW-0762">Sugar transport</keyword>
<dbReference type="EMBL" id="JABZEC010000001">
    <property type="protein sequence ID" value="NVY95794.1"/>
    <property type="molecule type" value="Genomic_DNA"/>
</dbReference>
<keyword evidence="6" id="KW-1185">Reference proteome</keyword>
<proteinExistence type="predicted"/>
<dbReference type="SUPFAM" id="SSF46973">
    <property type="entry name" value="Enzyme IIa from lactose specific PTS, IIa-lac"/>
    <property type="match status" value="1"/>
</dbReference>
<protein>
    <submittedName>
        <fullName evidence="5">PTS lactose/cellobiose transporter subunit IIA</fullName>
    </submittedName>
</protein>
<dbReference type="InterPro" id="IPR036542">
    <property type="entry name" value="PTS_IIA_lac/cel_sf"/>
</dbReference>
<reference evidence="5 6" key="1">
    <citation type="submission" date="2020-06" db="EMBL/GenBank/DDBJ databases">
        <authorList>
            <person name="Kang J."/>
        </authorList>
    </citation>
    <scope>NUCLEOTIDE SEQUENCE [LARGE SCALE GENOMIC DNA]</scope>
    <source>
        <strain evidence="5 6">DCY120</strain>
    </source>
</reference>
<accession>A0A850QVH8</accession>
<organism evidence="5 6">
    <name type="scientific">Bombilactobacillus apium</name>
    <dbReference type="NCBI Taxonomy" id="2675299"/>
    <lineage>
        <taxon>Bacteria</taxon>
        <taxon>Bacillati</taxon>
        <taxon>Bacillota</taxon>
        <taxon>Bacilli</taxon>
        <taxon>Lactobacillales</taxon>
        <taxon>Lactobacillaceae</taxon>
        <taxon>Bombilactobacillus</taxon>
    </lineage>
</organism>
<sequence length="48" mass="5479">MQIILHAGNAKSDVCEVLAAIKAGQIWVYEMKQDKAQEEIKQAHHLYQ</sequence>
<dbReference type="InterPro" id="IPR003188">
    <property type="entry name" value="PTS_IIA_lac/cel"/>
</dbReference>
<name>A0A850QVH8_9LACO</name>
<evidence type="ECO:0000256" key="4">
    <source>
        <dbReference type="ARBA" id="ARBA00022683"/>
    </source>
</evidence>
<evidence type="ECO:0000313" key="6">
    <source>
        <dbReference type="Proteomes" id="UP000563523"/>
    </source>
</evidence>
<keyword evidence="3" id="KW-0808">Transferase</keyword>
<evidence type="ECO:0000256" key="2">
    <source>
        <dbReference type="ARBA" id="ARBA00022597"/>
    </source>
</evidence>
<gene>
    <name evidence="5" type="ORF">HU830_01030</name>
</gene>
<dbReference type="Proteomes" id="UP000563523">
    <property type="component" value="Unassembled WGS sequence"/>
</dbReference>